<keyword evidence="2" id="KW-0479">Metal-binding</keyword>
<comment type="caution">
    <text evidence="2">Lacks conserved residue(s) required for the propagation of feature annotation.</text>
</comment>
<evidence type="ECO:0000259" key="4">
    <source>
        <dbReference type="Pfam" id="PF02769"/>
    </source>
</evidence>
<keyword evidence="2" id="KW-0460">Magnesium</keyword>
<feature type="binding site" evidence="2">
    <location>
        <position position="40"/>
    </location>
    <ligand>
        <name>Mg(2+)</name>
        <dbReference type="ChEBI" id="CHEBI:18420"/>
        <label>4</label>
    </ligand>
</feature>
<proteinExistence type="inferred from homology"/>
<dbReference type="InterPro" id="IPR016188">
    <property type="entry name" value="PurM-like_N"/>
</dbReference>
<feature type="binding site" evidence="2">
    <location>
        <position position="25"/>
    </location>
    <ligand>
        <name>Mg(2+)</name>
        <dbReference type="ChEBI" id="CHEBI:18420"/>
        <label>4</label>
    </ligand>
</feature>
<dbReference type="PANTHER" id="PTHR30270:SF0">
    <property type="entry name" value="THIAMINE-MONOPHOSPHATE KINASE"/>
    <property type="match status" value="1"/>
</dbReference>
<keyword evidence="2" id="KW-0547">Nucleotide-binding</keyword>
<comment type="miscellaneous">
    <text evidence="2">Reaction mechanism of ThiL seems to utilize a direct, inline transfer of the gamma-phosphate of ATP to TMP rather than a phosphorylated enzyme intermediate.</text>
</comment>
<feature type="binding site" evidence="2">
    <location>
        <position position="122"/>
    </location>
    <ligand>
        <name>Mg(2+)</name>
        <dbReference type="ChEBI" id="CHEBI:18420"/>
        <label>1</label>
    </ligand>
</feature>
<comment type="function">
    <text evidence="2">Catalyzes the ATP-dependent phosphorylation of thiamine-monophosphate (TMP) to form thiamine-pyrophosphate (TPP), the active form of vitamin B1.</text>
</comment>
<evidence type="ECO:0000259" key="3">
    <source>
        <dbReference type="Pfam" id="PF00586"/>
    </source>
</evidence>
<dbReference type="CDD" id="cd02194">
    <property type="entry name" value="ThiL"/>
    <property type="match status" value="1"/>
</dbReference>
<evidence type="ECO:0000256" key="1">
    <source>
        <dbReference type="ARBA" id="ARBA00022977"/>
    </source>
</evidence>
<dbReference type="InterPro" id="IPR006283">
    <property type="entry name" value="ThiL-like"/>
</dbReference>
<dbReference type="Gene3D" id="3.90.650.10">
    <property type="entry name" value="PurM-like C-terminal domain"/>
    <property type="match status" value="1"/>
</dbReference>
<feature type="binding site" evidence="2">
    <location>
        <position position="42"/>
    </location>
    <ligand>
        <name>Mg(2+)</name>
        <dbReference type="ChEBI" id="CHEBI:18420"/>
        <label>2</label>
    </ligand>
</feature>
<dbReference type="InterPro" id="IPR036676">
    <property type="entry name" value="PurM-like_C_sf"/>
</dbReference>
<feature type="binding site" evidence="2">
    <location>
        <position position="25"/>
    </location>
    <ligand>
        <name>Mg(2+)</name>
        <dbReference type="ChEBI" id="CHEBI:18420"/>
        <label>3</label>
    </ligand>
</feature>
<feature type="binding site" evidence="2">
    <location>
        <position position="70"/>
    </location>
    <ligand>
        <name>Mg(2+)</name>
        <dbReference type="ChEBI" id="CHEBI:18420"/>
        <label>4</label>
    </ligand>
</feature>
<feature type="binding site" evidence="2">
    <location>
        <position position="146"/>
    </location>
    <ligand>
        <name>ATP</name>
        <dbReference type="ChEBI" id="CHEBI:30616"/>
    </ligand>
</feature>
<reference evidence="5 6" key="2">
    <citation type="submission" date="2016-03" db="EMBL/GenBank/DDBJ databases">
        <title>New uncultured bacterium of the family Gallionellaceae from acid mine drainage: description and reconstruction of genome based on metagenomic analysis of microbial community.</title>
        <authorList>
            <person name="Kadnikov V."/>
            <person name="Ivasenko D."/>
            <person name="Beletsky A."/>
            <person name="Mardanov A."/>
            <person name="Danilova E."/>
            <person name="Pimenov N."/>
            <person name="Karnachuk O."/>
            <person name="Ravin N."/>
        </authorList>
    </citation>
    <scope>NUCLEOTIDE SEQUENCE [LARGE SCALE GENOMIC DNA]</scope>
    <source>
        <strain evidence="5">ShG14-8</strain>
    </source>
</reference>
<feature type="binding site" evidence="2">
    <location>
        <position position="211"/>
    </location>
    <ligand>
        <name>Mg(2+)</name>
        <dbReference type="ChEBI" id="CHEBI:18420"/>
        <label>3</label>
    </ligand>
</feature>
<dbReference type="PIRSF" id="PIRSF005303">
    <property type="entry name" value="Thiam_monoph_kin"/>
    <property type="match status" value="1"/>
</dbReference>
<feature type="domain" description="PurM-like C-terminal" evidence="4">
    <location>
        <begin position="150"/>
        <end position="303"/>
    </location>
</feature>
<evidence type="ECO:0000313" key="5">
    <source>
        <dbReference type="EMBL" id="KXS33503.1"/>
    </source>
</evidence>
<dbReference type="GO" id="GO:0005524">
    <property type="term" value="F:ATP binding"/>
    <property type="evidence" value="ECO:0007669"/>
    <property type="project" value="UniProtKB-UniRule"/>
</dbReference>
<comment type="catalytic activity">
    <reaction evidence="2">
        <text>thiamine phosphate + ATP = thiamine diphosphate + ADP</text>
        <dbReference type="Rhea" id="RHEA:15913"/>
        <dbReference type="ChEBI" id="CHEBI:30616"/>
        <dbReference type="ChEBI" id="CHEBI:37575"/>
        <dbReference type="ChEBI" id="CHEBI:58937"/>
        <dbReference type="ChEBI" id="CHEBI:456216"/>
        <dbReference type="EC" id="2.7.4.16"/>
    </reaction>
</comment>
<name>A0A139BX60_9PROT</name>
<dbReference type="HAMAP" id="MF_02128">
    <property type="entry name" value="TMP_kinase"/>
    <property type="match status" value="1"/>
</dbReference>
<protein>
    <recommendedName>
        <fullName evidence="2">Thiamine-monophosphate kinase</fullName>
        <shortName evidence="2">TMP kinase</shortName>
        <shortName evidence="2">Thiamine-phosphate kinase</shortName>
        <ecNumber evidence="2">2.7.4.16</ecNumber>
    </recommendedName>
</protein>
<dbReference type="Proteomes" id="UP000070578">
    <property type="component" value="Unassembled WGS sequence"/>
</dbReference>
<reference evidence="5 6" key="1">
    <citation type="submission" date="2016-02" db="EMBL/GenBank/DDBJ databases">
        <authorList>
            <person name="Wen L."/>
            <person name="He K."/>
            <person name="Yang H."/>
        </authorList>
    </citation>
    <scope>NUCLEOTIDE SEQUENCE [LARGE SCALE GENOMIC DNA]</scope>
    <source>
        <strain evidence="5">ShG14-8</strain>
    </source>
</reference>
<comment type="pathway">
    <text evidence="2">Cofactor biosynthesis; thiamine diphosphate biosynthesis; thiamine diphosphate from thiamine phosphate: step 1/1.</text>
</comment>
<dbReference type="SUPFAM" id="SSF56042">
    <property type="entry name" value="PurM C-terminal domain-like"/>
    <property type="match status" value="1"/>
</dbReference>
<feature type="binding site" evidence="2">
    <location>
        <begin position="121"/>
        <end position="122"/>
    </location>
    <ligand>
        <name>ATP</name>
        <dbReference type="ChEBI" id="CHEBI:30616"/>
    </ligand>
</feature>
<dbReference type="SUPFAM" id="SSF55326">
    <property type="entry name" value="PurM N-terminal domain-like"/>
    <property type="match status" value="1"/>
</dbReference>
<accession>A0A139BX60</accession>
<dbReference type="GO" id="GO:0009229">
    <property type="term" value="P:thiamine diphosphate biosynthetic process"/>
    <property type="evidence" value="ECO:0007669"/>
    <property type="project" value="UniProtKB-UniRule"/>
</dbReference>
<keyword evidence="2 5" id="KW-0418">Kinase</keyword>
<feature type="binding site" evidence="2">
    <location>
        <position position="42"/>
    </location>
    <ligand>
        <name>Mg(2+)</name>
        <dbReference type="ChEBI" id="CHEBI:18420"/>
        <label>1</label>
    </ligand>
</feature>
<comment type="similarity">
    <text evidence="2">Belongs to the thiamine-monophosphate kinase family.</text>
</comment>
<dbReference type="GO" id="GO:0009030">
    <property type="term" value="F:thiamine-phosphate kinase activity"/>
    <property type="evidence" value="ECO:0007669"/>
    <property type="project" value="UniProtKB-UniRule"/>
</dbReference>
<dbReference type="PANTHER" id="PTHR30270">
    <property type="entry name" value="THIAMINE-MONOPHOSPHATE KINASE"/>
    <property type="match status" value="1"/>
</dbReference>
<feature type="binding site" evidence="2">
    <location>
        <position position="41"/>
    </location>
    <ligand>
        <name>Mg(2+)</name>
        <dbReference type="ChEBI" id="CHEBI:18420"/>
        <label>1</label>
    </ligand>
</feature>
<dbReference type="InterPro" id="IPR036921">
    <property type="entry name" value="PurM-like_N_sf"/>
</dbReference>
<dbReference type="InterPro" id="IPR010918">
    <property type="entry name" value="PurM-like_C_dom"/>
</dbReference>
<feature type="binding site" evidence="2">
    <location>
        <position position="70"/>
    </location>
    <ligand>
        <name>Mg(2+)</name>
        <dbReference type="ChEBI" id="CHEBI:18420"/>
        <label>3</label>
    </ligand>
</feature>
<dbReference type="EMBL" id="LSLI01000005">
    <property type="protein sequence ID" value="KXS33503.1"/>
    <property type="molecule type" value="Genomic_DNA"/>
</dbReference>
<dbReference type="Gene3D" id="3.30.1330.10">
    <property type="entry name" value="PurM-like, N-terminal domain"/>
    <property type="match status" value="1"/>
</dbReference>
<feature type="binding site" evidence="2">
    <location>
        <position position="214"/>
    </location>
    <ligand>
        <name>Mg(2+)</name>
        <dbReference type="ChEBI" id="CHEBI:18420"/>
        <label>5</label>
    </ligand>
</feature>
<dbReference type="EC" id="2.7.4.16" evidence="2"/>
<feature type="binding site" evidence="2">
    <location>
        <position position="49"/>
    </location>
    <ligand>
        <name>substrate</name>
    </ligand>
</feature>
<dbReference type="GO" id="GO:0000287">
    <property type="term" value="F:magnesium ion binding"/>
    <property type="evidence" value="ECO:0007669"/>
    <property type="project" value="UniProtKB-UniRule"/>
</dbReference>
<dbReference type="PATRIC" id="fig|1796491.3.peg.418"/>
<dbReference type="Pfam" id="PF02769">
    <property type="entry name" value="AIRS_C"/>
    <property type="match status" value="1"/>
</dbReference>
<feature type="domain" description="PurM-like N-terminal" evidence="3">
    <location>
        <begin position="23"/>
        <end position="138"/>
    </location>
</feature>
<feature type="binding site" evidence="2">
    <location>
        <position position="318"/>
    </location>
    <ligand>
        <name>substrate</name>
    </ligand>
</feature>
<keyword evidence="2" id="KW-0808">Transferase</keyword>
<dbReference type="Pfam" id="PF00586">
    <property type="entry name" value="AIRS"/>
    <property type="match status" value="1"/>
</dbReference>
<feature type="binding site" evidence="2">
    <location>
        <position position="213"/>
    </location>
    <ligand>
        <name>ATP</name>
        <dbReference type="ChEBI" id="CHEBI:30616"/>
    </ligand>
</feature>
<organism evidence="5 6">
    <name type="scientific">Candidatus Gallionella acididurans</name>
    <dbReference type="NCBI Taxonomy" id="1796491"/>
    <lineage>
        <taxon>Bacteria</taxon>
        <taxon>Pseudomonadati</taxon>
        <taxon>Pseudomonadota</taxon>
        <taxon>Betaproteobacteria</taxon>
        <taxon>Nitrosomonadales</taxon>
        <taxon>Gallionellaceae</taxon>
        <taxon>Gallionella</taxon>
    </lineage>
</organism>
<dbReference type="UniPathway" id="UPA00060">
    <property type="reaction ID" value="UER00142"/>
</dbReference>
<keyword evidence="1 2" id="KW-0784">Thiamine biosynthesis</keyword>
<evidence type="ECO:0000313" key="6">
    <source>
        <dbReference type="Proteomes" id="UP000070578"/>
    </source>
</evidence>
<feature type="binding site" evidence="2">
    <location>
        <position position="262"/>
    </location>
    <ligand>
        <name>substrate</name>
    </ligand>
</feature>
<dbReference type="AlphaFoldDB" id="A0A139BX60"/>
<keyword evidence="2" id="KW-0067">ATP-binding</keyword>
<gene>
    <name evidence="2" type="primary">thiL</name>
    <name evidence="5" type="ORF">AWT59_0384</name>
</gene>
<dbReference type="NCBIfam" id="TIGR01379">
    <property type="entry name" value="thiL"/>
    <property type="match status" value="1"/>
</dbReference>
<sequence length="322" mass="33726">MTEFDLIRRYFTRATPGALLGVGDDAALLRASAGSVLAVSSDMLVSGTHFFPDAEPFLLGHKTLAVNLSDMAAMGAQPRWATLAIALPSVNNAGADDAWLEKFSAGFFSLAQRYGVELVGGDTTRGPLNLCVTIMGEVPQGGALLRSGAQAGDEIWVSGYLGDAALALAHLQGRIALSESDLDICAQALHRPQPRVELGLALRGIASSAIDISDGLLADLGHILEASRMGAQIDLVKLPASRPVAGYLGQQTGIQCVLAGGDDYELCFTAHPARHAEVSGIAAKLKLPLTNIGTIVARQGCIVFDAAGNPLKLERAGYEHFR</sequence>
<feature type="binding site" evidence="2">
    <location>
        <position position="70"/>
    </location>
    <ligand>
        <name>Mg(2+)</name>
        <dbReference type="ChEBI" id="CHEBI:18420"/>
        <label>2</label>
    </ligand>
</feature>
<evidence type="ECO:0000256" key="2">
    <source>
        <dbReference type="HAMAP-Rule" id="MF_02128"/>
    </source>
</evidence>
<dbReference type="GO" id="GO:0009228">
    <property type="term" value="P:thiamine biosynthetic process"/>
    <property type="evidence" value="ECO:0007669"/>
    <property type="project" value="UniProtKB-KW"/>
</dbReference>
<comment type="caution">
    <text evidence="5">The sequence shown here is derived from an EMBL/GenBank/DDBJ whole genome shotgun (WGS) entry which is preliminary data.</text>
</comment>